<name>A0A8H6DV55_COCSA</name>
<evidence type="ECO:0000256" key="9">
    <source>
        <dbReference type="ARBA" id="ARBA00024983"/>
    </source>
</evidence>
<evidence type="ECO:0000313" key="11">
    <source>
        <dbReference type="EMBL" id="KAF5849092.1"/>
    </source>
</evidence>
<dbReference type="AlphaFoldDB" id="A0A8H6DV55"/>
<dbReference type="GO" id="GO:0009251">
    <property type="term" value="P:glucan catabolic process"/>
    <property type="evidence" value="ECO:0007669"/>
    <property type="project" value="TreeGrafter"/>
</dbReference>
<evidence type="ECO:0000256" key="4">
    <source>
        <dbReference type="ARBA" id="ARBA00012744"/>
    </source>
</evidence>
<dbReference type="Pfam" id="PF14310">
    <property type="entry name" value="Fn3-like"/>
    <property type="match status" value="1"/>
</dbReference>
<dbReference type="InterPro" id="IPR013783">
    <property type="entry name" value="Ig-like_fold"/>
</dbReference>
<sequence length="181" mass="20230">MSQTSTNVVVANASRTPGPNAPIHPGGKMELWDILVTVEATVTNTGSRLGAAVPQLYLSYPSEAKMPVRSLRGFDKIDISPGTTETVLFELTRRDLSCWDTKVHAWRLPTGDITVQVRFSSWDLPLQSIIGPDQSQYDFRDPLEISYNTKKIQVYRDADAHITEAHKQRFPDIVELLGSNF</sequence>
<keyword evidence="8" id="KW-0326">Glycosidase</keyword>
<comment type="subcellular location">
    <subcellularLocation>
        <location evidence="2">Secreted</location>
    </subcellularLocation>
</comment>
<evidence type="ECO:0000256" key="2">
    <source>
        <dbReference type="ARBA" id="ARBA00004613"/>
    </source>
</evidence>
<reference evidence="11" key="1">
    <citation type="submission" date="2019-11" db="EMBL/GenBank/DDBJ databases">
        <title>Bipolaris sorokiniana Genome sequencing.</title>
        <authorList>
            <person name="Wang H."/>
        </authorList>
    </citation>
    <scope>NUCLEOTIDE SEQUENCE</scope>
</reference>
<keyword evidence="7" id="KW-0378">Hydrolase</keyword>
<dbReference type="EC" id="3.2.1.21" evidence="4"/>
<dbReference type="Proteomes" id="UP000624244">
    <property type="component" value="Unassembled WGS sequence"/>
</dbReference>
<evidence type="ECO:0000256" key="5">
    <source>
        <dbReference type="ARBA" id="ARBA00022525"/>
    </source>
</evidence>
<dbReference type="InterPro" id="IPR050288">
    <property type="entry name" value="Cellulose_deg_GH3"/>
</dbReference>
<comment type="similarity">
    <text evidence="3">Belongs to the glycosyl hydrolase 3 family.</text>
</comment>
<comment type="caution">
    <text evidence="11">The sequence shown here is derived from an EMBL/GenBank/DDBJ whole genome shotgun (WGS) entry which is preliminary data.</text>
</comment>
<dbReference type="GO" id="GO:0008422">
    <property type="term" value="F:beta-glucosidase activity"/>
    <property type="evidence" value="ECO:0007669"/>
    <property type="project" value="UniProtKB-EC"/>
</dbReference>
<proteinExistence type="inferred from homology"/>
<dbReference type="PANTHER" id="PTHR42715">
    <property type="entry name" value="BETA-GLUCOSIDASE"/>
    <property type="match status" value="1"/>
</dbReference>
<evidence type="ECO:0000256" key="3">
    <source>
        <dbReference type="ARBA" id="ARBA00005336"/>
    </source>
</evidence>
<dbReference type="SMART" id="SM01217">
    <property type="entry name" value="Fn3_like"/>
    <property type="match status" value="1"/>
</dbReference>
<organism evidence="11 12">
    <name type="scientific">Cochliobolus sativus</name>
    <name type="common">Common root rot and spot blotch fungus</name>
    <name type="synonym">Bipolaris sorokiniana</name>
    <dbReference type="NCBI Taxonomy" id="45130"/>
    <lineage>
        <taxon>Eukaryota</taxon>
        <taxon>Fungi</taxon>
        <taxon>Dikarya</taxon>
        <taxon>Ascomycota</taxon>
        <taxon>Pezizomycotina</taxon>
        <taxon>Dothideomycetes</taxon>
        <taxon>Pleosporomycetidae</taxon>
        <taxon>Pleosporales</taxon>
        <taxon>Pleosporineae</taxon>
        <taxon>Pleosporaceae</taxon>
        <taxon>Bipolaris</taxon>
    </lineage>
</organism>
<gene>
    <name evidence="11" type="ORF">GGP41_006004</name>
</gene>
<dbReference type="PANTHER" id="PTHR42715:SF12">
    <property type="entry name" value="BETA-GLUCOSIDASE G-RELATED"/>
    <property type="match status" value="1"/>
</dbReference>
<dbReference type="EMBL" id="WNKQ01000009">
    <property type="protein sequence ID" value="KAF5849092.1"/>
    <property type="molecule type" value="Genomic_DNA"/>
</dbReference>
<dbReference type="InterPro" id="IPR026891">
    <property type="entry name" value="Fn3-like"/>
</dbReference>
<accession>A0A8H6DV55</accession>
<evidence type="ECO:0000256" key="7">
    <source>
        <dbReference type="ARBA" id="ARBA00022801"/>
    </source>
</evidence>
<evidence type="ECO:0000256" key="8">
    <source>
        <dbReference type="ARBA" id="ARBA00023295"/>
    </source>
</evidence>
<keyword evidence="6" id="KW-0732">Signal</keyword>
<keyword evidence="5" id="KW-0964">Secreted</keyword>
<comment type="function">
    <text evidence="9">Beta-glucosidases are one of a number of cellulolytic enzymes involved in the degradation of cellulosic biomass. Catalyzes the last step releasing glucose from the inhibitory cellobiose.</text>
</comment>
<evidence type="ECO:0000256" key="6">
    <source>
        <dbReference type="ARBA" id="ARBA00022729"/>
    </source>
</evidence>
<dbReference type="Gene3D" id="2.60.40.10">
    <property type="entry name" value="Immunoglobulins"/>
    <property type="match status" value="1"/>
</dbReference>
<evidence type="ECO:0000313" key="12">
    <source>
        <dbReference type="Proteomes" id="UP000624244"/>
    </source>
</evidence>
<evidence type="ECO:0000259" key="10">
    <source>
        <dbReference type="SMART" id="SM01217"/>
    </source>
</evidence>
<protein>
    <recommendedName>
        <fullName evidence="4">beta-glucosidase</fullName>
        <ecNumber evidence="4">3.2.1.21</ecNumber>
    </recommendedName>
</protein>
<feature type="domain" description="Fibronectin type III-like" evidence="10">
    <location>
        <begin position="52"/>
        <end position="121"/>
    </location>
</feature>
<comment type="catalytic activity">
    <reaction evidence="1">
        <text>Hydrolysis of terminal, non-reducing beta-D-glucosyl residues with release of beta-D-glucose.</text>
        <dbReference type="EC" id="3.2.1.21"/>
    </reaction>
</comment>
<evidence type="ECO:0000256" key="1">
    <source>
        <dbReference type="ARBA" id="ARBA00000448"/>
    </source>
</evidence>
<dbReference type="GO" id="GO:0005576">
    <property type="term" value="C:extracellular region"/>
    <property type="evidence" value="ECO:0007669"/>
    <property type="project" value="UniProtKB-SubCell"/>
</dbReference>